<dbReference type="Pfam" id="PF10259">
    <property type="entry name" value="Rogdi_lz"/>
    <property type="match status" value="1"/>
</dbReference>
<organism evidence="2 3">
    <name type="scientific">Coniella lustricola</name>
    <dbReference type="NCBI Taxonomy" id="2025994"/>
    <lineage>
        <taxon>Eukaryota</taxon>
        <taxon>Fungi</taxon>
        <taxon>Dikarya</taxon>
        <taxon>Ascomycota</taxon>
        <taxon>Pezizomycotina</taxon>
        <taxon>Sordariomycetes</taxon>
        <taxon>Sordariomycetidae</taxon>
        <taxon>Diaporthales</taxon>
        <taxon>Schizoparmaceae</taxon>
        <taxon>Coniella</taxon>
    </lineage>
</organism>
<dbReference type="OrthoDB" id="66510at2759"/>
<gene>
    <name evidence="2" type="ORF">BD289DRAFT_446311</name>
</gene>
<dbReference type="InterPro" id="IPR028241">
    <property type="entry name" value="RAVE2/Rogdi"/>
</dbReference>
<dbReference type="InParanoid" id="A0A2T2ZU31"/>
<dbReference type="AlphaFoldDB" id="A0A2T2ZU31"/>
<name>A0A2T2ZU31_9PEZI</name>
<evidence type="ECO:0000256" key="1">
    <source>
        <dbReference type="SAM" id="MobiDB-lite"/>
    </source>
</evidence>
<reference evidence="2 3" key="1">
    <citation type="journal article" date="2018" name="Mycol. Prog.">
        <title>Coniella lustricola, a new species from submerged detritus.</title>
        <authorList>
            <person name="Raudabaugh D.B."/>
            <person name="Iturriaga T."/>
            <person name="Carver A."/>
            <person name="Mondo S."/>
            <person name="Pangilinan J."/>
            <person name="Lipzen A."/>
            <person name="He G."/>
            <person name="Amirebrahimi M."/>
            <person name="Grigoriev I.V."/>
            <person name="Miller A.N."/>
        </authorList>
    </citation>
    <scope>NUCLEOTIDE SEQUENCE [LARGE SCALE GENOMIC DNA]</scope>
    <source>
        <strain evidence="2 3">B22-T-1</strain>
    </source>
</reference>
<evidence type="ECO:0000313" key="2">
    <source>
        <dbReference type="EMBL" id="PSR76779.1"/>
    </source>
</evidence>
<accession>A0A2T2ZU31</accession>
<feature type="region of interest" description="Disordered" evidence="1">
    <location>
        <begin position="134"/>
        <end position="156"/>
    </location>
</feature>
<protein>
    <submittedName>
        <fullName evidence="2">RAVE subunit 2/Rogdi</fullName>
    </submittedName>
</protein>
<dbReference type="EMBL" id="KZ678694">
    <property type="protein sequence ID" value="PSR76779.1"/>
    <property type="molecule type" value="Genomic_DNA"/>
</dbReference>
<proteinExistence type="predicted"/>
<feature type="compositionally biased region" description="Basic and acidic residues" evidence="1">
    <location>
        <begin position="321"/>
        <end position="330"/>
    </location>
</feature>
<keyword evidence="3" id="KW-1185">Reference proteome</keyword>
<dbReference type="Proteomes" id="UP000241462">
    <property type="component" value="Unassembled WGS sequence"/>
</dbReference>
<dbReference type="GO" id="GO:0043291">
    <property type="term" value="C:RAVE complex"/>
    <property type="evidence" value="ECO:0007669"/>
    <property type="project" value="TreeGrafter"/>
</dbReference>
<dbReference type="PANTHER" id="PTHR13618">
    <property type="entry name" value="LEUCINE ZIPPER CONTAINING TRANSCRIPTION FACTOR LZF1"/>
    <property type="match status" value="1"/>
</dbReference>
<evidence type="ECO:0000313" key="3">
    <source>
        <dbReference type="Proteomes" id="UP000241462"/>
    </source>
</evidence>
<dbReference type="PANTHER" id="PTHR13618:SF1">
    <property type="entry name" value="PROTEIN ROGDI HOMOLOG"/>
    <property type="match status" value="1"/>
</dbReference>
<sequence>MSVEIWPALPPEQLQPAIDQTQQLELSWLLSELHSTLHSLKSGLEDCYALLAPVDPGSTLVVSTPRNEVVKGHITRIGTRIVKGTLTLRLRTHPQQTYTISPTAPISIAPLTTLNALLTHSIELVTLTLTYATPPPSPSRASKSSSSSNRPSSPAHSTATFLAAQLLLLSQSLTEALSLLKGPQPLTASDATWVSKSCAPDHFVPSTNRDLSIHWGVQDSSLVLWLRALEPADAPVSVGLKFALAIGTARRIEHDEADQLFVYTYPENTEAGTSNAGSNSGSSNNNNNNHSSSTNAEDKKNGKQHSGGAGNAAKGLQNSSRNKEDHRANEVQVYVREKVRVESADPSLLSLSAKLGALNYTLELARANLAAVMGESFDG</sequence>
<dbReference type="STRING" id="2025994.A0A2T2ZU31"/>
<feature type="compositionally biased region" description="Low complexity" evidence="1">
    <location>
        <begin position="271"/>
        <end position="295"/>
    </location>
</feature>
<feature type="compositionally biased region" description="Low complexity" evidence="1">
    <location>
        <begin position="139"/>
        <end position="156"/>
    </location>
</feature>
<feature type="region of interest" description="Disordered" evidence="1">
    <location>
        <begin position="271"/>
        <end position="330"/>
    </location>
</feature>